<name>A0AAV0M3P0_9ROSI</name>
<sequence>MSEARRERDSEPVRGLPLEASWRANSRGSPFLL</sequence>
<gene>
    <name evidence="1" type="ORF">LITE_LOCUS26666</name>
</gene>
<reference evidence="1" key="1">
    <citation type="submission" date="2022-08" db="EMBL/GenBank/DDBJ databases">
        <authorList>
            <person name="Gutierrez-Valencia J."/>
        </authorList>
    </citation>
    <scope>NUCLEOTIDE SEQUENCE</scope>
</reference>
<evidence type="ECO:0000313" key="1">
    <source>
        <dbReference type="EMBL" id="CAI0440887.1"/>
    </source>
</evidence>
<dbReference type="Proteomes" id="UP001154282">
    <property type="component" value="Unassembled WGS sequence"/>
</dbReference>
<comment type="caution">
    <text evidence="1">The sequence shown here is derived from an EMBL/GenBank/DDBJ whole genome shotgun (WGS) entry which is preliminary data.</text>
</comment>
<evidence type="ECO:0000313" key="2">
    <source>
        <dbReference type="Proteomes" id="UP001154282"/>
    </source>
</evidence>
<proteinExistence type="predicted"/>
<organism evidence="1 2">
    <name type="scientific">Linum tenue</name>
    <dbReference type="NCBI Taxonomy" id="586396"/>
    <lineage>
        <taxon>Eukaryota</taxon>
        <taxon>Viridiplantae</taxon>
        <taxon>Streptophyta</taxon>
        <taxon>Embryophyta</taxon>
        <taxon>Tracheophyta</taxon>
        <taxon>Spermatophyta</taxon>
        <taxon>Magnoliopsida</taxon>
        <taxon>eudicotyledons</taxon>
        <taxon>Gunneridae</taxon>
        <taxon>Pentapetalae</taxon>
        <taxon>rosids</taxon>
        <taxon>fabids</taxon>
        <taxon>Malpighiales</taxon>
        <taxon>Linaceae</taxon>
        <taxon>Linum</taxon>
    </lineage>
</organism>
<accession>A0AAV0M3P0</accession>
<dbReference type="AlphaFoldDB" id="A0AAV0M3P0"/>
<dbReference type="EMBL" id="CAMGYJ010000007">
    <property type="protein sequence ID" value="CAI0440887.1"/>
    <property type="molecule type" value="Genomic_DNA"/>
</dbReference>
<keyword evidence="2" id="KW-1185">Reference proteome</keyword>
<protein>
    <submittedName>
        <fullName evidence="1">Uncharacterized protein</fullName>
    </submittedName>
</protein>